<dbReference type="SUPFAM" id="SSF54909">
    <property type="entry name" value="Dimeric alpha+beta barrel"/>
    <property type="match status" value="1"/>
</dbReference>
<dbReference type="InterPro" id="IPR011008">
    <property type="entry name" value="Dimeric_a/b-barrel"/>
</dbReference>
<comment type="caution">
    <text evidence="1">The sequence shown here is derived from an EMBL/GenBank/DDBJ whole genome shotgun (WGS) entry which is preliminary data.</text>
</comment>
<name>A0A3B0C6F1_9FLAO</name>
<accession>A0A3B0C6F1</accession>
<proteinExistence type="predicted"/>
<sequence>MRKNDYRFNSFDGLWVQPVRHKKGKMKQAQVLEMVLWKSKEGISTEEAKESITRLNGFVKDQPGFISRKTSLADDGKFLDIVLWTDLNSAKVASEKAMKNKDLVEIFSTIDERGMSFQHFEVFNSTE</sequence>
<evidence type="ECO:0008006" key="3">
    <source>
        <dbReference type="Google" id="ProtNLM"/>
    </source>
</evidence>
<evidence type="ECO:0000313" key="2">
    <source>
        <dbReference type="Proteomes" id="UP000276603"/>
    </source>
</evidence>
<protein>
    <recommendedName>
        <fullName evidence="3">ABM domain-containing protein</fullName>
    </recommendedName>
</protein>
<evidence type="ECO:0000313" key="1">
    <source>
        <dbReference type="EMBL" id="RKN79824.1"/>
    </source>
</evidence>
<reference evidence="1 2" key="1">
    <citation type="submission" date="2018-10" db="EMBL/GenBank/DDBJ databases">
        <title>Ulvibacterium marinum gen. nov., sp. nov., a novel marine bacterium of the family Flavobacteriaceae, isolated from a culture of the green alga Ulva prolifera.</title>
        <authorList>
            <person name="Zhang Z."/>
        </authorList>
    </citation>
    <scope>NUCLEOTIDE SEQUENCE [LARGE SCALE GENOMIC DNA]</scope>
    <source>
        <strain evidence="1 2">CCMM003</strain>
    </source>
</reference>
<dbReference type="Proteomes" id="UP000276603">
    <property type="component" value="Unassembled WGS sequence"/>
</dbReference>
<organism evidence="1 2">
    <name type="scientific">Ulvibacterium marinum</name>
    <dbReference type="NCBI Taxonomy" id="2419782"/>
    <lineage>
        <taxon>Bacteria</taxon>
        <taxon>Pseudomonadati</taxon>
        <taxon>Bacteroidota</taxon>
        <taxon>Flavobacteriia</taxon>
        <taxon>Flavobacteriales</taxon>
        <taxon>Flavobacteriaceae</taxon>
        <taxon>Ulvibacterium</taxon>
    </lineage>
</organism>
<keyword evidence="2" id="KW-1185">Reference proteome</keyword>
<dbReference type="EMBL" id="RBCJ01000003">
    <property type="protein sequence ID" value="RKN79824.1"/>
    <property type="molecule type" value="Genomic_DNA"/>
</dbReference>
<dbReference type="AlphaFoldDB" id="A0A3B0C6F1"/>
<gene>
    <name evidence="1" type="ORF">D7Z94_16240</name>
</gene>